<dbReference type="InterPro" id="IPR002035">
    <property type="entry name" value="VWF_A"/>
</dbReference>
<dbReference type="InterPro" id="IPR036465">
    <property type="entry name" value="vWFA_dom_sf"/>
</dbReference>
<evidence type="ECO:0000313" key="3">
    <source>
        <dbReference type="EMBL" id="CAB4341915.1"/>
    </source>
</evidence>
<sequence length="1795" mass="184371">MLNRNLIRRSASTAVLSMLTVLAIGAPAAMAATSSGKLNALKGGYRNIGTNTATNYAKPIAGAQLEYASSSSFLSPTAFPLTDAAGSTTTPSNVSGGTWYAREKTPASGWLNLASLDWDGSSKPYVGKAAVDGGTSTVSVDNGASTRFVNALVNPLLPSGTCGTGLKVLLVLDTSGSTSGYNDDYNQAATAFVTALSGTPSSVKISSFADSVSSGNATPYDMSTVAGQNSAKTRINNIYPNNTSGSGYTNWDAALQDASKAQVDAVVFITDGSPTLRVGGSTNSPGQIDDITYAIASANTAKDPDNIPGNADDQSLLAVGVGNGVAVENLKAVSGPLEGTDYVAAADPAALTALLKSIASKLCPGSITLNKKLVPSNDPGLFNLKINNVTKKTDATDGGTTGKQTLDPGLYPISEAGGTGTLLTDYSATTACLDQDNKNVPVTAGKVQLDTGKDLTCTITNTRKTGTLTVKKSLSPSNDPGLFNLKIDNVTKKADATDGGTTGQQTVNTGNHQVGESNGTNTGLDNYTSSILCKDGNSTVASGSGTSLSPVPVADGKDIICTITNTRKTGKLTVKKSLSPSTDPGLFNLQIDSVTKKTDATDGGTTGQQTANTGIRTVGETAGTNTTLSGYTSSIICKDGASTAGSGKGTSLDVRVDEGKDIICTITNIKDATLTVKKSLSPSNDPGLFNLQINGITKKTDATDGGTTGQLEVTEFNNNVGETAGTGTTLSDYTSSILCKDGDTTVASGNGTSLADVPVAESKDIICTITNTRKTGKLTVKKSLSPSNDPGLFNLQIDSVTKKADATDGGTTGQQTVKPGIYEVGETQGTNTDLSDYTSSIRCKDGVNTVTSGPGTSLSRVPVGDGEDIICTITNIRDASVTIEKATLPSSDTETKFGFTSTLPGSDFSLTGNGAKTGKISVKPNPTDPYKVTENSTTGWQFTKLDCGDTKSVEITDATVAINPQPGENITCVYTNTQDATVTIAKETKTVGTGDTAFKFKATNGLSDPFEITVTGQGTESKKISNVTPGNEYSISEGPATGWQHTGLKCEGGGSPSYDGFNKATITPAAGENITCTYTNTQDATVTINKGTVPSSDNSTEFGFTSTLPGSDFVLTGNGATTGMISVTPNPTDPYKVTENSAPGWQFTNLDCTETKSVEITDATVAINPQPGENITCTYTNTQDATVTINKATLPSSDNSTEFDFTSTLPGSNFVLTGNGDTTGKISVTPNPAEPYKVTENATTGWQFTKLECSDTKSVEIDGASVAISPQPGENIACTYTNTQDGTIKVVKSVLPEADPGVFNLQIGGKTYAENVPNTDTNSTGVQTFAPGEYPIGETAGTDPVTDLENYKASYDCGKASFDSETRTVTLNPGEDVVCTITNTRNTGTITLKKSLDPTTDGGKFNLAIGGTVYAENVGHNGTTEAQTLNSGTSYSLDETAGTGTSLDNYTSELACTESDEPIPVVESSVQLGAGQNIICTFTNTRKTGTITLKKTLAPANDPGLFNLQIGGSTLASNVGGGGTTGAQALPAGASYTLGETAGTGTSLADYAATLDCSDAQGPVTITDSSVALGAGQEITCNLTNTRKTGTVTITKNVTDGSAGTFAFSGTIGPNFTLDTGQSTQFTLAPGTYTVTEGLSAAFTLQALTCTDSGDASGGSTVDVPTGTATINLQSGEAVTCTYLNAPGGGVLPGVTGTARVSGANGCASGKYTYARVRGTNIASVKYYLYGKLVKTLTKRNKSIYYQLNQPVSKLRYGVSLVTARVTFVQNSTPATKTMTIRLSRCRPATPRFTG</sequence>
<dbReference type="PROSITE" id="PS50234">
    <property type="entry name" value="VWFA"/>
    <property type="match status" value="1"/>
</dbReference>
<dbReference type="Pfam" id="PF24514">
    <property type="entry name" value="SpaA_4"/>
    <property type="match status" value="5"/>
</dbReference>
<feature type="compositionally biased region" description="Low complexity" evidence="1">
    <location>
        <begin position="497"/>
        <end position="511"/>
    </location>
</feature>
<proteinExistence type="predicted"/>
<reference evidence="3" key="1">
    <citation type="submission" date="2020-05" db="EMBL/GenBank/DDBJ databases">
        <authorList>
            <person name="Chiriac C."/>
            <person name="Salcher M."/>
            <person name="Ghai R."/>
            <person name="Kavagutti S V."/>
        </authorList>
    </citation>
    <scope>NUCLEOTIDE SEQUENCE</scope>
</reference>
<feature type="compositionally biased region" description="Polar residues" evidence="1">
    <location>
        <begin position="512"/>
        <end position="522"/>
    </location>
</feature>
<dbReference type="SUPFAM" id="SSF53300">
    <property type="entry name" value="vWA-like"/>
    <property type="match status" value="1"/>
</dbReference>
<feature type="domain" description="VWFA" evidence="2">
    <location>
        <begin position="167"/>
        <end position="358"/>
    </location>
</feature>
<accession>A0A6J5ZH47</accession>
<evidence type="ECO:0000256" key="1">
    <source>
        <dbReference type="SAM" id="MobiDB-lite"/>
    </source>
</evidence>
<dbReference type="Gene3D" id="3.40.50.410">
    <property type="entry name" value="von Willebrand factor, type A domain"/>
    <property type="match status" value="1"/>
</dbReference>
<dbReference type="InterPro" id="IPR048834">
    <property type="entry name" value="SpaA_pre-album"/>
</dbReference>
<feature type="region of interest" description="Disordered" evidence="1">
    <location>
        <begin position="495"/>
        <end position="522"/>
    </location>
</feature>
<protein>
    <submittedName>
        <fullName evidence="3">Unannotated protein</fullName>
    </submittedName>
</protein>
<dbReference type="EMBL" id="CAESAO010000043">
    <property type="protein sequence ID" value="CAB4341915.1"/>
    <property type="molecule type" value="Genomic_DNA"/>
</dbReference>
<evidence type="ECO:0000259" key="2">
    <source>
        <dbReference type="PROSITE" id="PS50234"/>
    </source>
</evidence>
<organism evidence="3">
    <name type="scientific">freshwater metagenome</name>
    <dbReference type="NCBI Taxonomy" id="449393"/>
    <lineage>
        <taxon>unclassified sequences</taxon>
        <taxon>metagenomes</taxon>
        <taxon>ecological metagenomes</taxon>
    </lineage>
</organism>
<dbReference type="InterPro" id="IPR055371">
    <property type="entry name" value="SpaA_PFL_dom_4"/>
</dbReference>
<name>A0A6J5ZH47_9ZZZZ</name>
<dbReference type="Pfam" id="PF20674">
    <property type="entry name" value="SpaA_3"/>
    <property type="match status" value="8"/>
</dbReference>
<gene>
    <name evidence="3" type="ORF">UFOPK3522_00673</name>
</gene>
<dbReference type="CDD" id="cd00198">
    <property type="entry name" value="vWFA"/>
    <property type="match status" value="1"/>
</dbReference>
<feature type="compositionally biased region" description="Polar residues" evidence="1">
    <location>
        <begin position="1021"/>
        <end position="1034"/>
    </location>
</feature>
<feature type="region of interest" description="Disordered" evidence="1">
    <location>
        <begin position="1021"/>
        <end position="1040"/>
    </location>
</feature>